<dbReference type="InterPro" id="IPR036249">
    <property type="entry name" value="Thioredoxin-like_sf"/>
</dbReference>
<reference evidence="3 4" key="1">
    <citation type="submission" date="2019-12" db="EMBL/GenBank/DDBJ databases">
        <authorList>
            <person name="Li M."/>
        </authorList>
    </citation>
    <scope>NUCLEOTIDE SEQUENCE [LARGE SCALE GENOMIC DNA]</scope>
    <source>
        <strain evidence="3 4">GBMRC 2046</strain>
    </source>
</reference>
<dbReference type="InterPro" id="IPR006504">
    <property type="entry name" value="Tscrpt_reg_Spx/MgsR"/>
</dbReference>
<sequence>MTVTVYGIANCDTVKKARRFLDAAGVPYAFHDYKKAGVTREKLESFVGEFGWQKVLNTRGTTWRKLDDEVKEATTDADAAIALMLENPSIIKRPIVEAARRNFIGYDETSWELALEMGELR</sequence>
<dbReference type="NCBIfam" id="TIGR01617">
    <property type="entry name" value="arsC_related"/>
    <property type="match status" value="1"/>
</dbReference>
<accession>A0A7X3S7Z9</accession>
<protein>
    <submittedName>
        <fullName evidence="3">ArsC family reductase</fullName>
    </submittedName>
</protein>
<dbReference type="Proteomes" id="UP000433101">
    <property type="component" value="Unassembled WGS sequence"/>
</dbReference>
<dbReference type="PANTHER" id="PTHR30041">
    <property type="entry name" value="ARSENATE REDUCTASE"/>
    <property type="match status" value="1"/>
</dbReference>
<dbReference type="Pfam" id="PF03960">
    <property type="entry name" value="ArsC"/>
    <property type="match status" value="1"/>
</dbReference>
<dbReference type="PANTHER" id="PTHR30041:SF8">
    <property type="entry name" value="PROTEIN YFFB"/>
    <property type="match status" value="1"/>
</dbReference>
<dbReference type="SUPFAM" id="SSF52833">
    <property type="entry name" value="Thioredoxin-like"/>
    <property type="match status" value="1"/>
</dbReference>
<dbReference type="PROSITE" id="PS51353">
    <property type="entry name" value="ARSC"/>
    <property type="match status" value="1"/>
</dbReference>
<evidence type="ECO:0000313" key="3">
    <source>
        <dbReference type="EMBL" id="MXN65249.1"/>
    </source>
</evidence>
<evidence type="ECO:0000256" key="2">
    <source>
        <dbReference type="PROSITE-ProRule" id="PRU01282"/>
    </source>
</evidence>
<dbReference type="NCBIfam" id="NF008107">
    <property type="entry name" value="PRK10853.1"/>
    <property type="match status" value="1"/>
</dbReference>
<evidence type="ECO:0000313" key="4">
    <source>
        <dbReference type="Proteomes" id="UP000433101"/>
    </source>
</evidence>
<dbReference type="AlphaFoldDB" id="A0A7X3S7Z9"/>
<keyword evidence="4" id="KW-1185">Reference proteome</keyword>
<dbReference type="EMBL" id="WUMV01000003">
    <property type="protein sequence ID" value="MXN65249.1"/>
    <property type="molecule type" value="Genomic_DNA"/>
</dbReference>
<dbReference type="InterPro" id="IPR006660">
    <property type="entry name" value="Arsenate_reductase-like"/>
</dbReference>
<comment type="caution">
    <text evidence="3">The sequence shown here is derived from an EMBL/GenBank/DDBJ whole genome shotgun (WGS) entry which is preliminary data.</text>
</comment>
<proteinExistence type="inferred from homology"/>
<evidence type="ECO:0000256" key="1">
    <source>
        <dbReference type="ARBA" id="ARBA00007198"/>
    </source>
</evidence>
<name>A0A7X3S7Z9_9HYPH</name>
<gene>
    <name evidence="3" type="ORF">GR183_10090</name>
</gene>
<dbReference type="Gene3D" id="3.40.30.10">
    <property type="entry name" value="Glutaredoxin"/>
    <property type="match status" value="1"/>
</dbReference>
<comment type="similarity">
    <text evidence="1 2">Belongs to the ArsC family.</text>
</comment>
<dbReference type="RefSeq" id="WP_160775450.1">
    <property type="nucleotide sequence ID" value="NZ_WUMV01000003.1"/>
</dbReference>
<organism evidence="3 4">
    <name type="scientific">Stappia sediminis</name>
    <dbReference type="NCBI Taxonomy" id="2692190"/>
    <lineage>
        <taxon>Bacteria</taxon>
        <taxon>Pseudomonadati</taxon>
        <taxon>Pseudomonadota</taxon>
        <taxon>Alphaproteobacteria</taxon>
        <taxon>Hyphomicrobiales</taxon>
        <taxon>Stappiaceae</taxon>
        <taxon>Stappia</taxon>
    </lineage>
</organism>